<name>A0A1G9IPW5_9FLAO</name>
<protein>
    <submittedName>
        <fullName evidence="2">Uncharacterized protein</fullName>
    </submittedName>
</protein>
<reference evidence="2 3" key="1">
    <citation type="submission" date="2016-10" db="EMBL/GenBank/DDBJ databases">
        <authorList>
            <person name="de Groot N.N."/>
        </authorList>
    </citation>
    <scope>NUCLEOTIDE SEQUENCE [LARGE SCALE GENOMIC DNA]</scope>
    <source>
        <strain evidence="2 3">DSM 19886</strain>
    </source>
</reference>
<organism evidence="2 3">
    <name type="scientific">Kriegella aquimaris</name>
    <dbReference type="NCBI Taxonomy" id="192904"/>
    <lineage>
        <taxon>Bacteria</taxon>
        <taxon>Pseudomonadati</taxon>
        <taxon>Bacteroidota</taxon>
        <taxon>Flavobacteriia</taxon>
        <taxon>Flavobacteriales</taxon>
        <taxon>Flavobacteriaceae</taxon>
        <taxon>Kriegella</taxon>
    </lineage>
</organism>
<evidence type="ECO:0000313" key="3">
    <source>
        <dbReference type="Proteomes" id="UP000199440"/>
    </source>
</evidence>
<proteinExistence type="predicted"/>
<keyword evidence="1" id="KW-0812">Transmembrane</keyword>
<keyword evidence="1" id="KW-1133">Transmembrane helix</keyword>
<dbReference type="STRING" id="192904.SAMN04488514_101220"/>
<feature type="transmembrane region" description="Helical" evidence="1">
    <location>
        <begin position="12"/>
        <end position="35"/>
    </location>
</feature>
<gene>
    <name evidence="2" type="ORF">SAMN04488514_101220</name>
</gene>
<dbReference type="AlphaFoldDB" id="A0A1G9IPW5"/>
<accession>A0A1G9IPW5</accession>
<dbReference type="Proteomes" id="UP000199440">
    <property type="component" value="Unassembled WGS sequence"/>
</dbReference>
<evidence type="ECO:0000256" key="1">
    <source>
        <dbReference type="SAM" id="Phobius"/>
    </source>
</evidence>
<dbReference type="EMBL" id="FNGV01000001">
    <property type="protein sequence ID" value="SDL26964.1"/>
    <property type="molecule type" value="Genomic_DNA"/>
</dbReference>
<keyword evidence="1" id="KW-0472">Membrane</keyword>
<sequence>MILLILENISMIVAIKTTILSIIWYFSNGILTIAISGNSYI</sequence>
<evidence type="ECO:0000313" key="2">
    <source>
        <dbReference type="EMBL" id="SDL26964.1"/>
    </source>
</evidence>
<keyword evidence="3" id="KW-1185">Reference proteome</keyword>